<reference evidence="1 2" key="1">
    <citation type="submission" date="2018-03" db="EMBL/GenBank/DDBJ databases">
        <title>Draft Genome Sequences of the Obligatory Marine Myxobacteria Enhygromyxa salina SWB007.</title>
        <authorList>
            <person name="Poehlein A."/>
            <person name="Moghaddam J.A."/>
            <person name="Harms H."/>
            <person name="Alanjari M."/>
            <person name="Koenig G.M."/>
            <person name="Daniel R."/>
            <person name="Schaeberle T.F."/>
        </authorList>
    </citation>
    <scope>NUCLEOTIDE SEQUENCE [LARGE SCALE GENOMIC DNA]</scope>
    <source>
        <strain evidence="1 2">SWB007</strain>
    </source>
</reference>
<dbReference type="Proteomes" id="UP000238823">
    <property type="component" value="Unassembled WGS sequence"/>
</dbReference>
<evidence type="ECO:0000313" key="1">
    <source>
        <dbReference type="EMBL" id="PRQ09860.1"/>
    </source>
</evidence>
<gene>
    <name evidence="1" type="ORF">ENSA7_04110</name>
</gene>
<proteinExistence type="predicted"/>
<sequence>MSSPTHAKTVERACDGEHLAIWGLADHFERGQLESMLSELLAERESRGSRVPVVSLLMRSREDASWVAHAIAWLGVRGRRVVVRTRVVMPKRVVAALTEAQELNAGVIVELEVAHHKPEVQRALLGDQADPAVALLLQAQHIETLEIPVVARIGPVMPGIHDQPNGFMPLVRNVEAADVRRVVVVVGQLHAQQIHNLVSCQRELTIAGLLELGRAYAVDAMILLGSVPAPADGAVYKLRARRAQVFAHALERIVTDLGLELPGCGCRSHCELVARPSTNGYAAGYESVMGRDLFAGLELR</sequence>
<organism evidence="1 2">
    <name type="scientific">Enhygromyxa salina</name>
    <dbReference type="NCBI Taxonomy" id="215803"/>
    <lineage>
        <taxon>Bacteria</taxon>
        <taxon>Pseudomonadati</taxon>
        <taxon>Myxococcota</taxon>
        <taxon>Polyangia</taxon>
        <taxon>Nannocystales</taxon>
        <taxon>Nannocystaceae</taxon>
        <taxon>Enhygromyxa</taxon>
    </lineage>
</organism>
<name>A0A2S9YXQ2_9BACT</name>
<comment type="caution">
    <text evidence="1">The sequence shown here is derived from an EMBL/GenBank/DDBJ whole genome shotgun (WGS) entry which is preliminary data.</text>
</comment>
<dbReference type="AlphaFoldDB" id="A0A2S9YXQ2"/>
<evidence type="ECO:0000313" key="2">
    <source>
        <dbReference type="Proteomes" id="UP000238823"/>
    </source>
</evidence>
<accession>A0A2S9YXQ2</accession>
<dbReference type="EMBL" id="PVNL01000011">
    <property type="protein sequence ID" value="PRQ09860.1"/>
    <property type="molecule type" value="Genomic_DNA"/>
</dbReference>
<dbReference type="OrthoDB" id="5505217at2"/>
<protein>
    <submittedName>
        <fullName evidence="1">Uncharacterized protein</fullName>
    </submittedName>
</protein>